<dbReference type="InterPro" id="IPR020069">
    <property type="entry name" value="Ribosomal_bL9_C"/>
</dbReference>
<evidence type="ECO:0000256" key="4">
    <source>
        <dbReference type="ARBA" id="ARBA00022980"/>
    </source>
</evidence>
<organism evidence="9 10">
    <name type="scientific">Rhodococcus opacus</name>
    <name type="common">Nocardia opaca</name>
    <dbReference type="NCBI Taxonomy" id="37919"/>
    <lineage>
        <taxon>Bacteria</taxon>
        <taxon>Bacillati</taxon>
        <taxon>Actinomycetota</taxon>
        <taxon>Actinomycetes</taxon>
        <taxon>Mycobacteriales</taxon>
        <taxon>Nocardiaceae</taxon>
        <taxon>Rhodococcus</taxon>
    </lineage>
</organism>
<dbReference type="Proteomes" id="UP000028488">
    <property type="component" value="Chromosome"/>
</dbReference>
<gene>
    <name evidence="7" type="primary">rplI</name>
    <name evidence="9" type="ORF">EP51_24895</name>
</gene>
<dbReference type="InterPro" id="IPR009027">
    <property type="entry name" value="Ribosomal_bL9/RNase_H1_N"/>
</dbReference>
<feature type="domain" description="Ribosomal protein L9" evidence="8">
    <location>
        <begin position="13"/>
        <end position="40"/>
    </location>
</feature>
<evidence type="ECO:0000256" key="3">
    <source>
        <dbReference type="ARBA" id="ARBA00022884"/>
    </source>
</evidence>
<keyword evidence="5 7" id="KW-0687">Ribonucleoprotein</keyword>
<evidence type="ECO:0000256" key="5">
    <source>
        <dbReference type="ARBA" id="ARBA00023274"/>
    </source>
</evidence>
<dbReference type="GO" id="GO:1990904">
    <property type="term" value="C:ribonucleoprotein complex"/>
    <property type="evidence" value="ECO:0007669"/>
    <property type="project" value="UniProtKB-KW"/>
</dbReference>
<dbReference type="InterPro" id="IPR020070">
    <property type="entry name" value="Ribosomal_bL9_N"/>
</dbReference>
<dbReference type="InterPro" id="IPR036935">
    <property type="entry name" value="Ribosomal_bL9_N_sf"/>
</dbReference>
<dbReference type="Gene3D" id="3.40.5.10">
    <property type="entry name" value="Ribosomal protein L9, N-terminal domain"/>
    <property type="match status" value="1"/>
</dbReference>
<dbReference type="Pfam" id="PF03948">
    <property type="entry name" value="Ribosomal_L9_C"/>
    <property type="match status" value="1"/>
</dbReference>
<dbReference type="FunFam" id="3.40.5.10:FF:000003">
    <property type="entry name" value="50S ribosomal protein L9"/>
    <property type="match status" value="1"/>
</dbReference>
<dbReference type="PANTHER" id="PTHR21368">
    <property type="entry name" value="50S RIBOSOMAL PROTEIN L9"/>
    <property type="match status" value="1"/>
</dbReference>
<evidence type="ECO:0000256" key="7">
    <source>
        <dbReference type="HAMAP-Rule" id="MF_00503"/>
    </source>
</evidence>
<dbReference type="NCBIfam" id="TIGR00158">
    <property type="entry name" value="L9"/>
    <property type="match status" value="1"/>
</dbReference>
<dbReference type="GO" id="GO:0005840">
    <property type="term" value="C:ribosome"/>
    <property type="evidence" value="ECO:0007669"/>
    <property type="project" value="UniProtKB-KW"/>
</dbReference>
<dbReference type="HAMAP" id="MF_00503">
    <property type="entry name" value="Ribosomal_bL9"/>
    <property type="match status" value="1"/>
</dbReference>
<sequence>MKLILTADVDNLGAPGDTVEVKDGYGRNYLLPRGLAIVATRGAEKQVEGIRRAQEARAVRGLDHAKELKDAIEGLESISLSVKTAGDSGKLFGSVTAADVAAAIKAAGGPVVDKRSLELPKAHIKATGKHAIVVNLHPDVVAKFHLNVVGA</sequence>
<evidence type="ECO:0000256" key="6">
    <source>
        <dbReference type="ARBA" id="ARBA00035292"/>
    </source>
</evidence>
<keyword evidence="3 7" id="KW-0694">RNA-binding</keyword>
<dbReference type="Gene3D" id="3.10.430.100">
    <property type="entry name" value="Ribosomal protein L9, C-terminal domain"/>
    <property type="match status" value="1"/>
</dbReference>
<dbReference type="GO" id="GO:0003735">
    <property type="term" value="F:structural constituent of ribosome"/>
    <property type="evidence" value="ECO:0007669"/>
    <property type="project" value="InterPro"/>
</dbReference>
<proteinExistence type="inferred from homology"/>
<evidence type="ECO:0000256" key="2">
    <source>
        <dbReference type="ARBA" id="ARBA00022730"/>
    </source>
</evidence>
<comment type="function">
    <text evidence="7">Binds to the 23S rRNA.</text>
</comment>
<dbReference type="InterPro" id="IPR036791">
    <property type="entry name" value="Ribosomal_bL9_C_sf"/>
</dbReference>
<dbReference type="AlphaFoldDB" id="A0A076EP86"/>
<dbReference type="RefSeq" id="WP_037243154.1">
    <property type="nucleotide sequence ID" value="NZ_CP008947.1"/>
</dbReference>
<evidence type="ECO:0000313" key="10">
    <source>
        <dbReference type="Proteomes" id="UP000028488"/>
    </source>
</evidence>
<dbReference type="GO" id="GO:0006412">
    <property type="term" value="P:translation"/>
    <property type="evidence" value="ECO:0007669"/>
    <property type="project" value="UniProtKB-UniRule"/>
</dbReference>
<dbReference type="SUPFAM" id="SSF55658">
    <property type="entry name" value="L9 N-domain-like"/>
    <property type="match status" value="1"/>
</dbReference>
<evidence type="ECO:0000256" key="1">
    <source>
        <dbReference type="ARBA" id="ARBA00010605"/>
    </source>
</evidence>
<dbReference type="PROSITE" id="PS00651">
    <property type="entry name" value="RIBOSOMAL_L9"/>
    <property type="match status" value="1"/>
</dbReference>
<dbReference type="eggNOG" id="COG0359">
    <property type="taxonomic scope" value="Bacteria"/>
</dbReference>
<evidence type="ECO:0000259" key="8">
    <source>
        <dbReference type="PROSITE" id="PS00651"/>
    </source>
</evidence>
<dbReference type="InterPro" id="IPR000244">
    <property type="entry name" value="Ribosomal_bL9"/>
</dbReference>
<dbReference type="Pfam" id="PF01281">
    <property type="entry name" value="Ribosomal_L9_N"/>
    <property type="match status" value="1"/>
</dbReference>
<accession>A0A076EP86</accession>
<evidence type="ECO:0000313" key="9">
    <source>
        <dbReference type="EMBL" id="AII07711.1"/>
    </source>
</evidence>
<name>A0A076EP86_RHOOP</name>
<comment type="similarity">
    <text evidence="1 7">Belongs to the bacterial ribosomal protein bL9 family.</text>
</comment>
<dbReference type="InterPro" id="IPR020594">
    <property type="entry name" value="Ribosomal_bL9_bac/chp"/>
</dbReference>
<dbReference type="SUPFAM" id="SSF55653">
    <property type="entry name" value="Ribosomal protein L9 C-domain"/>
    <property type="match status" value="1"/>
</dbReference>
<keyword evidence="2 7" id="KW-0699">rRNA-binding</keyword>
<keyword evidence="4 7" id="KW-0689">Ribosomal protein</keyword>
<dbReference type="EMBL" id="CP008947">
    <property type="protein sequence ID" value="AII07711.1"/>
    <property type="molecule type" value="Genomic_DNA"/>
</dbReference>
<dbReference type="GO" id="GO:0019843">
    <property type="term" value="F:rRNA binding"/>
    <property type="evidence" value="ECO:0007669"/>
    <property type="project" value="UniProtKB-UniRule"/>
</dbReference>
<reference evidence="9 10" key="1">
    <citation type="submission" date="2014-07" db="EMBL/GenBank/DDBJ databases">
        <title>Genome Sequence of Rhodococcus opacus Strain R7, a Biodegrader of Mono- and Polycyclic Aromatic Hydrocarbons.</title>
        <authorList>
            <person name="Di Gennaro P."/>
            <person name="Zampolli J."/>
            <person name="Presti I."/>
            <person name="Cappelletti M."/>
            <person name="D'Ursi P."/>
            <person name="Orro A."/>
            <person name="Mezzelani A."/>
            <person name="Milanesi L."/>
        </authorList>
    </citation>
    <scope>NUCLEOTIDE SEQUENCE [LARGE SCALE GENOMIC DNA]</scope>
    <source>
        <strain evidence="9 10">R7</strain>
    </source>
</reference>
<protein>
    <recommendedName>
        <fullName evidence="6 7">Large ribosomal subunit protein bL9</fullName>
    </recommendedName>
</protein>